<reference evidence="3" key="2">
    <citation type="submission" date="2021-03" db="UniProtKB">
        <authorList>
            <consortium name="EnsemblPlants"/>
        </authorList>
    </citation>
    <scope>IDENTIFICATION</scope>
</reference>
<dbReference type="Pfam" id="PF19259">
    <property type="entry name" value="Ty3_capsid"/>
    <property type="match status" value="1"/>
</dbReference>
<protein>
    <recommendedName>
        <fullName evidence="2">Ty3 transposon capsid-like protein domain-containing protein</fullName>
    </recommendedName>
</protein>
<evidence type="ECO:0000259" key="2">
    <source>
        <dbReference type="Pfam" id="PF19259"/>
    </source>
</evidence>
<dbReference type="PANTHER" id="PTHR33223:SF6">
    <property type="entry name" value="CCHC-TYPE DOMAIN-CONTAINING PROTEIN"/>
    <property type="match status" value="1"/>
</dbReference>
<sequence length="254" mass="28998">MEEQVAALESKLEAQSIASAQKFEELKMMMQSMKDSLPASRLEDRAHQPKMGYTPKLEFPKFDGTCPKMWIKKCGKYFSLCKISDDQKVDLASLNMTGKAEAWVASYLSGRSVVDWNDFVTDVNIRFKDETCLNVVEEFNKLEQVDSVESYVDSFENLKSIMLQYNYVLPNKYVLESFIGGLKPGIRPFVRAFKPQTINEAVEYARLQDESINLNKPTSIKQFSSKQYHNLTSPNSSKPPLLPNPHTKPLLTYP</sequence>
<feature type="region of interest" description="Disordered" evidence="1">
    <location>
        <begin position="229"/>
        <end position="254"/>
    </location>
</feature>
<dbReference type="InterPro" id="IPR045358">
    <property type="entry name" value="Ty3_capsid"/>
</dbReference>
<dbReference type="PANTHER" id="PTHR33223">
    <property type="entry name" value="CCHC-TYPE DOMAIN-CONTAINING PROTEIN"/>
    <property type="match status" value="1"/>
</dbReference>
<accession>A0A803M2N6</accession>
<keyword evidence="4" id="KW-1185">Reference proteome</keyword>
<dbReference type="Proteomes" id="UP000596660">
    <property type="component" value="Unplaced"/>
</dbReference>
<dbReference type="OMA" id="FPRLWIT"/>
<proteinExistence type="predicted"/>
<name>A0A803M2N6_CHEQI</name>
<dbReference type="AlphaFoldDB" id="A0A803M2N6"/>
<feature type="compositionally biased region" description="Low complexity" evidence="1">
    <location>
        <begin position="230"/>
        <end position="239"/>
    </location>
</feature>
<reference evidence="3" key="1">
    <citation type="journal article" date="2017" name="Nature">
        <title>The genome of Chenopodium quinoa.</title>
        <authorList>
            <person name="Jarvis D.E."/>
            <person name="Ho Y.S."/>
            <person name="Lightfoot D.J."/>
            <person name="Schmoeckel S.M."/>
            <person name="Li B."/>
            <person name="Borm T.J.A."/>
            <person name="Ohyanagi H."/>
            <person name="Mineta K."/>
            <person name="Michell C.T."/>
            <person name="Saber N."/>
            <person name="Kharbatia N.M."/>
            <person name="Rupper R.R."/>
            <person name="Sharp A.R."/>
            <person name="Dally N."/>
            <person name="Boughton B.A."/>
            <person name="Woo Y.H."/>
            <person name="Gao G."/>
            <person name="Schijlen E.G.W.M."/>
            <person name="Guo X."/>
            <person name="Momin A.A."/>
            <person name="Negrao S."/>
            <person name="Al-Babili S."/>
            <person name="Gehring C."/>
            <person name="Roessner U."/>
            <person name="Jung C."/>
            <person name="Murphy K."/>
            <person name="Arold S.T."/>
            <person name="Gojobori T."/>
            <person name="van der Linden C.G."/>
            <person name="van Loo E.N."/>
            <person name="Jellen E.N."/>
            <person name="Maughan P.J."/>
            <person name="Tester M."/>
        </authorList>
    </citation>
    <scope>NUCLEOTIDE SEQUENCE [LARGE SCALE GENOMIC DNA]</scope>
    <source>
        <strain evidence="3">cv. PI 614886</strain>
    </source>
</reference>
<dbReference type="Gramene" id="AUR62022484-RA">
    <property type="protein sequence ID" value="AUR62022484-RA:cds"/>
    <property type="gene ID" value="AUR62022484"/>
</dbReference>
<organism evidence="3 4">
    <name type="scientific">Chenopodium quinoa</name>
    <name type="common">Quinoa</name>
    <dbReference type="NCBI Taxonomy" id="63459"/>
    <lineage>
        <taxon>Eukaryota</taxon>
        <taxon>Viridiplantae</taxon>
        <taxon>Streptophyta</taxon>
        <taxon>Embryophyta</taxon>
        <taxon>Tracheophyta</taxon>
        <taxon>Spermatophyta</taxon>
        <taxon>Magnoliopsida</taxon>
        <taxon>eudicotyledons</taxon>
        <taxon>Gunneridae</taxon>
        <taxon>Pentapetalae</taxon>
        <taxon>Caryophyllales</taxon>
        <taxon>Chenopodiaceae</taxon>
        <taxon>Chenopodioideae</taxon>
        <taxon>Atripliceae</taxon>
        <taxon>Chenopodium</taxon>
    </lineage>
</organism>
<feature type="domain" description="Ty3 transposon capsid-like protein" evidence="2">
    <location>
        <begin position="83"/>
        <end position="221"/>
    </location>
</feature>
<evidence type="ECO:0000313" key="3">
    <source>
        <dbReference type="EnsemblPlants" id="AUR62022484-RA:cds"/>
    </source>
</evidence>
<dbReference type="EnsemblPlants" id="AUR62022484-RA">
    <property type="protein sequence ID" value="AUR62022484-RA:cds"/>
    <property type="gene ID" value="AUR62022484"/>
</dbReference>
<evidence type="ECO:0000256" key="1">
    <source>
        <dbReference type="SAM" id="MobiDB-lite"/>
    </source>
</evidence>
<evidence type="ECO:0000313" key="4">
    <source>
        <dbReference type="Proteomes" id="UP000596660"/>
    </source>
</evidence>